<dbReference type="GO" id="GO:0005048">
    <property type="term" value="F:signal sequence binding"/>
    <property type="evidence" value="ECO:0007669"/>
    <property type="project" value="UniProtKB-UniRule"/>
</dbReference>
<dbReference type="HAMAP" id="MF_02200">
    <property type="entry name" value="NapD"/>
    <property type="match status" value="1"/>
</dbReference>
<keyword evidence="3 4" id="KW-0143">Chaperone</keyword>
<dbReference type="InterPro" id="IPR005623">
    <property type="entry name" value="Chaperone_NapD_NO3_reduct"/>
</dbReference>
<evidence type="ECO:0000256" key="4">
    <source>
        <dbReference type="HAMAP-Rule" id="MF_02200"/>
    </source>
</evidence>
<comment type="subcellular location">
    <subcellularLocation>
        <location evidence="1 4">Cytoplasm</location>
    </subcellularLocation>
</comment>
<comment type="caution">
    <text evidence="5">The sequence shown here is derived from an EMBL/GenBank/DDBJ whole genome shotgun (WGS) entry which is preliminary data.</text>
</comment>
<dbReference type="Gene3D" id="3.30.70.920">
    <property type="match status" value="1"/>
</dbReference>
<dbReference type="PANTHER" id="PTHR38603:SF1">
    <property type="entry name" value="CHAPERONE NAPD"/>
    <property type="match status" value="1"/>
</dbReference>
<gene>
    <name evidence="4" type="primary">napD</name>
    <name evidence="5" type="ORF">DI564_14875</name>
</gene>
<evidence type="ECO:0000313" key="6">
    <source>
        <dbReference type="Proteomes" id="UP000249046"/>
    </source>
</evidence>
<evidence type="ECO:0000313" key="5">
    <source>
        <dbReference type="EMBL" id="PZQ11187.1"/>
    </source>
</evidence>
<dbReference type="Pfam" id="PF03927">
    <property type="entry name" value="NapD"/>
    <property type="match status" value="1"/>
</dbReference>
<protein>
    <recommendedName>
        <fullName evidence="4">Chaperone NapD</fullName>
    </recommendedName>
    <alternativeName>
        <fullName evidence="4">NapA signal peptide-binding chaperone NapD</fullName>
    </alternativeName>
</protein>
<reference evidence="5 6" key="1">
    <citation type="submission" date="2017-08" db="EMBL/GenBank/DDBJ databases">
        <title>Infants hospitalized years apart are colonized by the same room-sourced microbial strains.</title>
        <authorList>
            <person name="Brooks B."/>
            <person name="Olm M.R."/>
            <person name="Firek B.A."/>
            <person name="Baker R."/>
            <person name="Thomas B.C."/>
            <person name="Morowitz M.J."/>
            <person name="Banfield J.F."/>
        </authorList>
    </citation>
    <scope>NUCLEOTIDE SEQUENCE [LARGE SCALE GENOMIC DNA]</scope>
    <source>
        <strain evidence="5">S2_005_003_R2_42</strain>
    </source>
</reference>
<dbReference type="GO" id="GO:0051224">
    <property type="term" value="P:negative regulation of protein transport"/>
    <property type="evidence" value="ECO:0007669"/>
    <property type="project" value="UniProtKB-UniRule"/>
</dbReference>
<comment type="similarity">
    <text evidence="4">Belongs to the NapD family.</text>
</comment>
<organism evidence="5 6">
    <name type="scientific">Rhodanobacter denitrificans</name>
    <dbReference type="NCBI Taxonomy" id="666685"/>
    <lineage>
        <taxon>Bacteria</taxon>
        <taxon>Pseudomonadati</taxon>
        <taxon>Pseudomonadota</taxon>
        <taxon>Gammaproteobacteria</taxon>
        <taxon>Lysobacterales</taxon>
        <taxon>Rhodanobacteraceae</taxon>
        <taxon>Rhodanobacter</taxon>
    </lineage>
</organism>
<comment type="subunit">
    <text evidence="4">Interacts with the cytoplasmic NapA precursor.</text>
</comment>
<dbReference type="GO" id="GO:0005737">
    <property type="term" value="C:cytoplasm"/>
    <property type="evidence" value="ECO:0007669"/>
    <property type="project" value="UniProtKB-SubCell"/>
</dbReference>
<evidence type="ECO:0000256" key="2">
    <source>
        <dbReference type="ARBA" id="ARBA00022490"/>
    </source>
</evidence>
<evidence type="ECO:0000256" key="1">
    <source>
        <dbReference type="ARBA" id="ARBA00004496"/>
    </source>
</evidence>
<dbReference type="EMBL" id="QFPO01000017">
    <property type="protein sequence ID" value="PZQ11187.1"/>
    <property type="molecule type" value="Genomic_DNA"/>
</dbReference>
<name>A0A2W5LV39_9GAMM</name>
<dbReference type="PANTHER" id="PTHR38603">
    <property type="entry name" value="CHAPERONE NAPD"/>
    <property type="match status" value="1"/>
</dbReference>
<keyword evidence="2 4" id="KW-0963">Cytoplasm</keyword>
<sequence length="97" mass="10592">MNDEIHIASIVVRHRPDAFASIDRLLAATPGAEVATREPGRCIVLHEGEGTRDLLACIEAIQATRGVISANLVYHHAESRRALDDILQPAANEDDDR</sequence>
<evidence type="ECO:0000256" key="3">
    <source>
        <dbReference type="ARBA" id="ARBA00023186"/>
    </source>
</evidence>
<dbReference type="Proteomes" id="UP000249046">
    <property type="component" value="Unassembled WGS sequence"/>
</dbReference>
<proteinExistence type="inferred from homology"/>
<dbReference type="AlphaFoldDB" id="A0A2W5LV39"/>
<comment type="function">
    <text evidence="4">Chaperone for NapA, the catalytic subunit of the periplasmic nitrate reductase. It binds directly and specifically to the twin-arginine signal peptide of NapA, preventing premature interaction with the Tat translocase and premature export.</text>
</comment>
<accession>A0A2W5LV39</accession>